<dbReference type="InterPro" id="IPR027417">
    <property type="entry name" value="P-loop_NTPase"/>
</dbReference>
<gene>
    <name evidence="5" type="ORF">ACEWY4_024928</name>
</gene>
<dbReference type="CDD" id="cd01852">
    <property type="entry name" value="AIG1"/>
    <property type="match status" value="2"/>
</dbReference>
<organism evidence="5 6">
    <name type="scientific">Coilia grayii</name>
    <name type="common">Gray's grenadier anchovy</name>
    <dbReference type="NCBI Taxonomy" id="363190"/>
    <lineage>
        <taxon>Eukaryota</taxon>
        <taxon>Metazoa</taxon>
        <taxon>Chordata</taxon>
        <taxon>Craniata</taxon>
        <taxon>Vertebrata</taxon>
        <taxon>Euteleostomi</taxon>
        <taxon>Actinopterygii</taxon>
        <taxon>Neopterygii</taxon>
        <taxon>Teleostei</taxon>
        <taxon>Clupei</taxon>
        <taxon>Clupeiformes</taxon>
        <taxon>Clupeoidei</taxon>
        <taxon>Engraulidae</taxon>
        <taxon>Coilinae</taxon>
        <taxon>Coilia</taxon>
    </lineage>
</organism>
<dbReference type="AlphaFoldDB" id="A0ABD1IW48"/>
<reference evidence="5 6" key="1">
    <citation type="submission" date="2024-09" db="EMBL/GenBank/DDBJ databases">
        <title>A chromosome-level genome assembly of Gray's grenadier anchovy, Coilia grayii.</title>
        <authorList>
            <person name="Fu Z."/>
        </authorList>
    </citation>
    <scope>NUCLEOTIDE SEQUENCE [LARGE SCALE GENOMIC DNA]</scope>
    <source>
        <strain evidence="5">G4</strain>
        <tissue evidence="5">Muscle</tissue>
    </source>
</reference>
<proteinExistence type="inferred from homology"/>
<evidence type="ECO:0000256" key="2">
    <source>
        <dbReference type="ARBA" id="ARBA00022741"/>
    </source>
</evidence>
<protein>
    <recommendedName>
        <fullName evidence="4">AIG1-type G domain-containing protein</fullName>
    </recommendedName>
</protein>
<dbReference type="PROSITE" id="PS51720">
    <property type="entry name" value="G_AIG1"/>
    <property type="match status" value="3"/>
</dbReference>
<evidence type="ECO:0000256" key="1">
    <source>
        <dbReference type="ARBA" id="ARBA00008535"/>
    </source>
</evidence>
<evidence type="ECO:0000313" key="5">
    <source>
        <dbReference type="EMBL" id="KAL2079184.1"/>
    </source>
</evidence>
<evidence type="ECO:0000256" key="3">
    <source>
        <dbReference type="ARBA" id="ARBA00023134"/>
    </source>
</evidence>
<comment type="caution">
    <text evidence="5">The sequence shown here is derived from an EMBL/GenBank/DDBJ whole genome shotgun (WGS) entry which is preliminary data.</text>
</comment>
<name>A0ABD1IW48_9TELE</name>
<keyword evidence="3" id="KW-0342">GTP-binding</keyword>
<dbReference type="FunFam" id="3.40.50.300:FF:000366">
    <property type="entry name" value="GTPase, IMAP family member 2"/>
    <property type="match status" value="3"/>
</dbReference>
<sequence length="616" mass="69042">MNENDVDDKTVKVVDTPGFFNSNLTEEQLRKALEDSVSHSSPGTHAFIIVLKVGKYTEQEKEIVSQIGKIFGKETFSHAIILFTHGDQLNDDQTIEDFVDQSEDLKKLVQKCGGRCHVIDNKRWNEKHDYRSNSVQVEKLLHTIEEMANNGCCYTTEMLQAAKKEVPASVVLLGKTGDGKSSTGNTILGDKLFKVARGTQAGTQQHETNANCVDGRTITVVDTPGFFNSKLTEEQLKEELEASISQCSPGVHAFIIVLKVGKYTEQEKETIAQIRKVFGKETFSHAVVLFTHGDQLNEDQTIEDFVDQSEDLKKLVQKCGGRCHVLDNKRWNEEHEYRSNSVQLEELLKTIEKMANNGCCYTTKMLQAAKKEAPALDEMRLVLLGKTGDGKSSVGNTILSEALFKVAGRTQSSTQVSQAESGVVDHRKIKVVDTPGLSNTGLSSEQLSQELRESVNLCLPGPHAFLLVFRMGKYTEQEMDAVKQVRNVFGEKVFDYTVVLFTWGDQLNEDQTIEKYVGQSERLKELVQKCGGRCHVIDNKRWKAEEEENEYRCNRVQVENLLSTVELMASQGSYYTPDMLQSDAAEKIDPPKKVTVQGALNLNKKRVPCFSCFGRK</sequence>
<dbReference type="InterPro" id="IPR045058">
    <property type="entry name" value="GIMA/IAN/Toc"/>
</dbReference>
<feature type="domain" description="AIG1-type G" evidence="4">
    <location>
        <begin position="376"/>
        <end position="584"/>
    </location>
</feature>
<keyword evidence="2" id="KW-0547">Nucleotide-binding</keyword>
<dbReference type="InterPro" id="IPR006703">
    <property type="entry name" value="G_AIG1"/>
</dbReference>
<dbReference type="PANTHER" id="PTHR10903:SF62">
    <property type="entry name" value="GTPASE IMAP FAMILY MEMBER 4-LIKE-RELATED"/>
    <property type="match status" value="1"/>
</dbReference>
<feature type="domain" description="AIG1-type G" evidence="4">
    <location>
        <begin position="1"/>
        <end position="163"/>
    </location>
</feature>
<dbReference type="Gene3D" id="3.40.50.300">
    <property type="entry name" value="P-loop containing nucleotide triphosphate hydrolases"/>
    <property type="match status" value="3"/>
</dbReference>
<feature type="domain" description="AIG1-type G" evidence="4">
    <location>
        <begin position="165"/>
        <end position="370"/>
    </location>
</feature>
<dbReference type="EMBL" id="JBHFQA010000022">
    <property type="protein sequence ID" value="KAL2079184.1"/>
    <property type="molecule type" value="Genomic_DNA"/>
</dbReference>
<dbReference type="GO" id="GO:0005525">
    <property type="term" value="F:GTP binding"/>
    <property type="evidence" value="ECO:0007669"/>
    <property type="project" value="UniProtKB-KW"/>
</dbReference>
<dbReference type="Pfam" id="PF04548">
    <property type="entry name" value="AIG1"/>
    <property type="match status" value="3"/>
</dbReference>
<dbReference type="PANTHER" id="PTHR10903">
    <property type="entry name" value="GTPASE, IMAP FAMILY MEMBER-RELATED"/>
    <property type="match status" value="1"/>
</dbReference>
<evidence type="ECO:0000313" key="6">
    <source>
        <dbReference type="Proteomes" id="UP001591681"/>
    </source>
</evidence>
<comment type="similarity">
    <text evidence="1">Belongs to the TRAFAC class TrmE-Era-EngA-EngB-Septin-like GTPase superfamily. AIG1/Toc34/Toc159-like paraseptin GTPase family. IAN subfamily.</text>
</comment>
<dbReference type="SUPFAM" id="SSF52540">
    <property type="entry name" value="P-loop containing nucleoside triphosphate hydrolases"/>
    <property type="match status" value="3"/>
</dbReference>
<evidence type="ECO:0000259" key="4">
    <source>
        <dbReference type="PROSITE" id="PS51720"/>
    </source>
</evidence>
<dbReference type="Proteomes" id="UP001591681">
    <property type="component" value="Unassembled WGS sequence"/>
</dbReference>
<keyword evidence="6" id="KW-1185">Reference proteome</keyword>
<accession>A0ABD1IW48</accession>